<dbReference type="AlphaFoldDB" id="A0A1L3ZWD5"/>
<evidence type="ECO:0000256" key="3">
    <source>
        <dbReference type="ARBA" id="ARBA00022970"/>
    </source>
</evidence>
<keyword evidence="6" id="KW-1185">Reference proteome</keyword>
<dbReference type="STRING" id="1921510.BSL82_11985"/>
<proteinExistence type="inferred from homology"/>
<dbReference type="KEGG" id="sphj:BSL82_11985"/>
<dbReference type="Proteomes" id="UP000182063">
    <property type="component" value="Chromosome"/>
</dbReference>
<feature type="domain" description="Leucine-binding protein" evidence="4">
    <location>
        <begin position="36"/>
        <end position="346"/>
    </location>
</feature>
<dbReference type="GO" id="GO:0006865">
    <property type="term" value="P:amino acid transport"/>
    <property type="evidence" value="ECO:0007669"/>
    <property type="project" value="UniProtKB-KW"/>
</dbReference>
<dbReference type="InterPro" id="IPR028082">
    <property type="entry name" value="Peripla_BP_I"/>
</dbReference>
<protein>
    <recommendedName>
        <fullName evidence="4">Leucine-binding protein domain-containing protein</fullName>
    </recommendedName>
</protein>
<dbReference type="PANTHER" id="PTHR30483">
    <property type="entry name" value="LEUCINE-SPECIFIC-BINDING PROTEIN"/>
    <property type="match status" value="1"/>
</dbReference>
<keyword evidence="2" id="KW-0732">Signal</keyword>
<comment type="similarity">
    <text evidence="1">Belongs to the leucine-binding protein family.</text>
</comment>
<evidence type="ECO:0000313" key="6">
    <source>
        <dbReference type="Proteomes" id="UP000182063"/>
    </source>
</evidence>
<dbReference type="EMBL" id="CP018221">
    <property type="protein sequence ID" value="API59941.1"/>
    <property type="molecule type" value="Genomic_DNA"/>
</dbReference>
<keyword evidence="3" id="KW-0029">Amino-acid transport</keyword>
<reference evidence="6" key="1">
    <citation type="submission" date="2016-11" db="EMBL/GenBank/DDBJ databases">
        <title>Complete Genome Sequence of alachlor-degrading Sphingomonas sp. strain JJ-A5.</title>
        <authorList>
            <person name="Lee H."/>
            <person name="Ka J.-O."/>
        </authorList>
    </citation>
    <scope>NUCLEOTIDE SEQUENCE [LARGE SCALE GENOMIC DNA]</scope>
    <source>
        <strain evidence="6">JJ-A5</strain>
    </source>
</reference>
<evidence type="ECO:0000313" key="5">
    <source>
        <dbReference type="EMBL" id="API59941.1"/>
    </source>
</evidence>
<name>A0A1L3ZWD5_9SPHN</name>
<gene>
    <name evidence="5" type="ORF">BSL82_11985</name>
</gene>
<evidence type="ECO:0000259" key="4">
    <source>
        <dbReference type="Pfam" id="PF13458"/>
    </source>
</evidence>
<accession>A0A1L3ZWD5</accession>
<evidence type="ECO:0000256" key="2">
    <source>
        <dbReference type="ARBA" id="ARBA00022729"/>
    </source>
</evidence>
<sequence>MTASTPIKVGILWDWMPMPKLDRFKIWDDYLLILKMIFAEAYEKRMLDRPVELVIRMPEGLPRGNVRDVVTAYRELVQEGCVLILGPLISENAVDLKIYVDSAPVQDRVPYVGSVGTEDCLSEWGFELNNGGHPEEAATIASIMEQDGIRSTAILLEQSLIGQHYTKFFKDAAELWKIDIKGTFFMPQVEGGDKSDVLKQARDSGAESVLVLGFGYGVAGVNAAMEKIGWVVPRYTVTNFLTWHFGTDWQEQMRGWIGLDQYDERNQVGQRFLDRFEAKHGARPAYFWGVYTYDQARIAVEALRRAEPLGARGVRDSLERVKGLPAASGAPGTWLKFGKYVHQGWMGAGFLVARKISEDGSHHVFHGTIEPPNELPL</sequence>
<dbReference type="SUPFAM" id="SSF53822">
    <property type="entry name" value="Periplasmic binding protein-like I"/>
    <property type="match status" value="1"/>
</dbReference>
<evidence type="ECO:0000256" key="1">
    <source>
        <dbReference type="ARBA" id="ARBA00010062"/>
    </source>
</evidence>
<dbReference type="InterPro" id="IPR051010">
    <property type="entry name" value="BCAA_transport"/>
</dbReference>
<dbReference type="Pfam" id="PF13458">
    <property type="entry name" value="Peripla_BP_6"/>
    <property type="match status" value="1"/>
</dbReference>
<organism evidence="5 6">
    <name type="scientific">Tardibacter chloracetimidivorans</name>
    <dbReference type="NCBI Taxonomy" id="1921510"/>
    <lineage>
        <taxon>Bacteria</taxon>
        <taxon>Pseudomonadati</taxon>
        <taxon>Pseudomonadota</taxon>
        <taxon>Alphaproteobacteria</taxon>
        <taxon>Sphingomonadales</taxon>
        <taxon>Sphingomonadaceae</taxon>
        <taxon>Tardibacter</taxon>
    </lineage>
</organism>
<dbReference type="Gene3D" id="3.40.50.2300">
    <property type="match status" value="2"/>
</dbReference>
<dbReference type="InterPro" id="IPR028081">
    <property type="entry name" value="Leu-bd"/>
</dbReference>
<dbReference type="PANTHER" id="PTHR30483:SF6">
    <property type="entry name" value="PERIPLASMIC BINDING PROTEIN OF ABC TRANSPORTER FOR NATURAL AMINO ACIDS"/>
    <property type="match status" value="1"/>
</dbReference>
<keyword evidence="3" id="KW-0813">Transport</keyword>